<organism evidence="1 2">
    <name type="scientific">Drouetiella hepatica Uher 2000/2452</name>
    <dbReference type="NCBI Taxonomy" id="904376"/>
    <lineage>
        <taxon>Bacteria</taxon>
        <taxon>Bacillati</taxon>
        <taxon>Cyanobacteriota</taxon>
        <taxon>Cyanophyceae</taxon>
        <taxon>Oculatellales</taxon>
        <taxon>Oculatellaceae</taxon>
        <taxon>Drouetiella</taxon>
    </lineage>
</organism>
<comment type="caution">
    <text evidence="1">The sequence shown here is derived from an EMBL/GenBank/DDBJ whole genome shotgun (WGS) entry which is preliminary data.</text>
</comment>
<protein>
    <submittedName>
        <fullName evidence="1">Uncharacterized protein</fullName>
    </submittedName>
</protein>
<sequence>MSAPQPLQGLDLIDCAKANAKQGVDVTAELCGYDKDTARFYQALQEAGDRMGIHITELSDLITAQQTVLQEGGIEVAPDTPADL</sequence>
<accession>A0A951Q8Y1</accession>
<evidence type="ECO:0000313" key="1">
    <source>
        <dbReference type="EMBL" id="MBW4658316.1"/>
    </source>
</evidence>
<gene>
    <name evidence="1" type="ORF">KME15_06555</name>
</gene>
<proteinExistence type="predicted"/>
<dbReference type="AlphaFoldDB" id="A0A951Q8Y1"/>
<name>A0A951Q8Y1_9CYAN</name>
<evidence type="ECO:0000313" key="2">
    <source>
        <dbReference type="Proteomes" id="UP000757435"/>
    </source>
</evidence>
<reference evidence="1" key="1">
    <citation type="submission" date="2021-05" db="EMBL/GenBank/DDBJ databases">
        <authorList>
            <person name="Pietrasiak N."/>
            <person name="Ward R."/>
            <person name="Stajich J.E."/>
            <person name="Kurbessoian T."/>
        </authorList>
    </citation>
    <scope>NUCLEOTIDE SEQUENCE</scope>
    <source>
        <strain evidence="1">UHER 2000/2452</strain>
    </source>
</reference>
<dbReference type="EMBL" id="JAHHHD010000005">
    <property type="protein sequence ID" value="MBW4658316.1"/>
    <property type="molecule type" value="Genomic_DNA"/>
</dbReference>
<reference evidence="1" key="2">
    <citation type="journal article" date="2022" name="Microbiol. Resour. Announc.">
        <title>Metagenome Sequencing to Explore Phylogenomics of Terrestrial Cyanobacteria.</title>
        <authorList>
            <person name="Ward R.D."/>
            <person name="Stajich J.E."/>
            <person name="Johansen J.R."/>
            <person name="Huntemann M."/>
            <person name="Clum A."/>
            <person name="Foster B."/>
            <person name="Foster B."/>
            <person name="Roux S."/>
            <person name="Palaniappan K."/>
            <person name="Varghese N."/>
            <person name="Mukherjee S."/>
            <person name="Reddy T.B.K."/>
            <person name="Daum C."/>
            <person name="Copeland A."/>
            <person name="Chen I.A."/>
            <person name="Ivanova N.N."/>
            <person name="Kyrpides N.C."/>
            <person name="Shapiro N."/>
            <person name="Eloe-Fadrosh E.A."/>
            <person name="Pietrasiak N."/>
        </authorList>
    </citation>
    <scope>NUCLEOTIDE SEQUENCE</scope>
    <source>
        <strain evidence="1">UHER 2000/2452</strain>
    </source>
</reference>
<dbReference type="Proteomes" id="UP000757435">
    <property type="component" value="Unassembled WGS sequence"/>
</dbReference>